<dbReference type="FunFam" id="1.20.58.390:FF:000043">
    <property type="entry name" value="AcetylCholine Receptor"/>
    <property type="match status" value="1"/>
</dbReference>
<keyword evidence="11" id="KW-0675">Receptor</keyword>
<keyword evidence="14" id="KW-1071">Ligand-gated ion channel</keyword>
<feature type="transmembrane region" description="Helical" evidence="18">
    <location>
        <begin position="519"/>
        <end position="542"/>
    </location>
</feature>
<dbReference type="CDD" id="cd18997">
    <property type="entry name" value="LGIC_ECD_nAChR"/>
    <property type="match status" value="1"/>
</dbReference>
<evidence type="ECO:0000256" key="6">
    <source>
        <dbReference type="ARBA" id="ARBA00022989"/>
    </source>
</evidence>
<comment type="similarity">
    <text evidence="2">Belongs to the ligand-gated ion channel (TC 1.A.9) family. Acetylcholine receptor (TC 1.A.9.1) subfamily.</text>
</comment>
<keyword evidence="3 18" id="KW-0813">Transport</keyword>
<evidence type="ECO:0000256" key="10">
    <source>
        <dbReference type="ARBA" id="ARBA00023157"/>
    </source>
</evidence>
<comment type="caution">
    <text evidence="17">Lacks conserved residue(s) required for the propagation of feature annotation.</text>
</comment>
<keyword evidence="22" id="KW-1185">Reference proteome</keyword>
<dbReference type="InterPro" id="IPR000436">
    <property type="entry name" value="Sushi_SCR_CCP_dom"/>
</dbReference>
<dbReference type="PROSITE" id="PS50923">
    <property type="entry name" value="SUSHI"/>
    <property type="match status" value="1"/>
</dbReference>
<keyword evidence="10" id="KW-1015">Disulfide bond</keyword>
<keyword evidence="6 18" id="KW-1133">Transmembrane helix</keyword>
<dbReference type="FunFam" id="2.70.170.10:FF:000016">
    <property type="entry name" value="Nicotinic acetylcholine receptor subunit"/>
    <property type="match status" value="1"/>
</dbReference>
<evidence type="ECO:0000256" key="15">
    <source>
        <dbReference type="ARBA" id="ARBA00023303"/>
    </source>
</evidence>
<keyword evidence="17" id="KW-0768">Sushi</keyword>
<keyword evidence="13" id="KW-0628">Postsynaptic cell membrane</keyword>
<comment type="subcellular location">
    <subcellularLocation>
        <location evidence="16">Postsynaptic cell membrane</location>
        <topology evidence="16">Multi-pass membrane protein</topology>
    </subcellularLocation>
</comment>
<keyword evidence="5 18" id="KW-0812">Transmembrane</keyword>
<evidence type="ECO:0000256" key="8">
    <source>
        <dbReference type="ARBA" id="ARBA00023065"/>
    </source>
</evidence>
<keyword evidence="8 18" id="KW-0406">Ion transport</keyword>
<evidence type="ECO:0000256" key="5">
    <source>
        <dbReference type="ARBA" id="ARBA00022692"/>
    </source>
</evidence>
<dbReference type="GO" id="GO:0004888">
    <property type="term" value="F:transmembrane signaling receptor activity"/>
    <property type="evidence" value="ECO:0007669"/>
    <property type="project" value="InterPro"/>
</dbReference>
<dbReference type="InterPro" id="IPR002394">
    <property type="entry name" value="Nicotinic_acetylcholine_rcpt"/>
</dbReference>
<evidence type="ECO:0000256" key="11">
    <source>
        <dbReference type="ARBA" id="ARBA00023170"/>
    </source>
</evidence>
<reference evidence="21" key="1">
    <citation type="submission" date="2020-11" db="EMBL/GenBank/DDBJ databases">
        <authorList>
            <person name="Tran Van P."/>
        </authorList>
    </citation>
    <scope>NUCLEOTIDE SEQUENCE</scope>
</reference>
<evidence type="ECO:0000313" key="22">
    <source>
        <dbReference type="Proteomes" id="UP000677054"/>
    </source>
</evidence>
<dbReference type="Gene3D" id="1.20.58.390">
    <property type="entry name" value="Neurotransmitter-gated ion-channel transmembrane domain"/>
    <property type="match status" value="2"/>
</dbReference>
<feature type="domain" description="Sushi" evidence="20">
    <location>
        <begin position="970"/>
        <end position="1038"/>
    </location>
</feature>
<dbReference type="InterPro" id="IPR006202">
    <property type="entry name" value="Neur_chan_lig-bd"/>
</dbReference>
<dbReference type="SUPFAM" id="SSF63712">
    <property type="entry name" value="Nicotinic receptor ligand binding domain-like"/>
    <property type="match status" value="1"/>
</dbReference>
<keyword evidence="4" id="KW-1003">Cell membrane</keyword>
<evidence type="ECO:0000256" key="4">
    <source>
        <dbReference type="ARBA" id="ARBA00022475"/>
    </source>
</evidence>
<feature type="transmembrane region" description="Helical" evidence="18">
    <location>
        <begin position="308"/>
        <end position="330"/>
    </location>
</feature>
<dbReference type="InterPro" id="IPR038050">
    <property type="entry name" value="Neuro_actylchol_rec"/>
</dbReference>
<evidence type="ECO:0000256" key="18">
    <source>
        <dbReference type="RuleBase" id="RU000687"/>
    </source>
</evidence>
<evidence type="ECO:0000256" key="3">
    <source>
        <dbReference type="ARBA" id="ARBA00022448"/>
    </source>
</evidence>
<feature type="compositionally biased region" description="Low complexity" evidence="19">
    <location>
        <begin position="357"/>
        <end position="369"/>
    </location>
</feature>
<keyword evidence="7" id="KW-0770">Synapse</keyword>
<evidence type="ECO:0000256" key="7">
    <source>
        <dbReference type="ARBA" id="ARBA00023018"/>
    </source>
</evidence>
<feature type="transmembrane region" description="Helical" evidence="18">
    <location>
        <begin position="236"/>
        <end position="259"/>
    </location>
</feature>
<dbReference type="CDD" id="cd19051">
    <property type="entry name" value="LGIC_TM_cation"/>
    <property type="match status" value="1"/>
</dbReference>
<name>A0A7R8X4S8_9CRUS</name>
<protein>
    <recommendedName>
        <fullName evidence="20">Sushi domain-containing protein</fullName>
    </recommendedName>
</protein>
<dbReference type="Pfam" id="PF02932">
    <property type="entry name" value="Neur_chan_memb"/>
    <property type="match status" value="1"/>
</dbReference>
<dbReference type="Pfam" id="PF00084">
    <property type="entry name" value="Sushi"/>
    <property type="match status" value="1"/>
</dbReference>
<dbReference type="SUPFAM" id="SSF90112">
    <property type="entry name" value="Neurotransmitter-gated ion-channel transmembrane pore"/>
    <property type="match status" value="1"/>
</dbReference>
<feature type="region of interest" description="Disordered" evidence="19">
    <location>
        <begin position="356"/>
        <end position="395"/>
    </location>
</feature>
<dbReference type="PROSITE" id="PS00236">
    <property type="entry name" value="NEUROTR_ION_CHANNEL"/>
    <property type="match status" value="1"/>
</dbReference>
<feature type="compositionally biased region" description="Polar residues" evidence="19">
    <location>
        <begin position="640"/>
        <end position="649"/>
    </location>
</feature>
<dbReference type="InterPro" id="IPR036719">
    <property type="entry name" value="Neuro-gated_channel_TM_sf"/>
</dbReference>
<dbReference type="InterPro" id="IPR018000">
    <property type="entry name" value="Neurotransmitter_ion_chnl_CS"/>
</dbReference>
<dbReference type="InterPro" id="IPR036734">
    <property type="entry name" value="Neur_chan_lig-bd_sf"/>
</dbReference>
<keyword evidence="9 18" id="KW-0472">Membrane</keyword>
<evidence type="ECO:0000256" key="19">
    <source>
        <dbReference type="SAM" id="MobiDB-lite"/>
    </source>
</evidence>
<feature type="region of interest" description="Disordered" evidence="19">
    <location>
        <begin position="1074"/>
        <end position="1096"/>
    </location>
</feature>
<gene>
    <name evidence="21" type="ORF">DSTB1V02_LOCUS3707</name>
</gene>
<evidence type="ECO:0000256" key="1">
    <source>
        <dbReference type="ARBA" id="ARBA00003328"/>
    </source>
</evidence>
<dbReference type="Pfam" id="PF02931">
    <property type="entry name" value="Neur_chan_LBD"/>
    <property type="match status" value="1"/>
</dbReference>
<accession>A0A7R8X4S8</accession>
<organism evidence="21">
    <name type="scientific">Darwinula stevensoni</name>
    <dbReference type="NCBI Taxonomy" id="69355"/>
    <lineage>
        <taxon>Eukaryota</taxon>
        <taxon>Metazoa</taxon>
        <taxon>Ecdysozoa</taxon>
        <taxon>Arthropoda</taxon>
        <taxon>Crustacea</taxon>
        <taxon>Oligostraca</taxon>
        <taxon>Ostracoda</taxon>
        <taxon>Podocopa</taxon>
        <taxon>Podocopida</taxon>
        <taxon>Darwinulocopina</taxon>
        <taxon>Darwinuloidea</taxon>
        <taxon>Darwinulidae</taxon>
        <taxon>Darwinula</taxon>
    </lineage>
</organism>
<dbReference type="AlphaFoldDB" id="A0A7R8X4S8"/>
<evidence type="ECO:0000256" key="9">
    <source>
        <dbReference type="ARBA" id="ARBA00023136"/>
    </source>
</evidence>
<evidence type="ECO:0000256" key="13">
    <source>
        <dbReference type="ARBA" id="ARBA00023257"/>
    </source>
</evidence>
<evidence type="ECO:0000256" key="16">
    <source>
        <dbReference type="ARBA" id="ARBA00034104"/>
    </source>
</evidence>
<comment type="function">
    <text evidence="1">After binding acetylcholine, the AChR responds by an extensive change in conformation that affects all subunits and leads to opening of an ion-conducting channel across the plasma membrane.</text>
</comment>
<dbReference type="OrthoDB" id="5975154at2759"/>
<dbReference type="PRINTS" id="PR00254">
    <property type="entry name" value="NICOTINICR"/>
</dbReference>
<evidence type="ECO:0000256" key="17">
    <source>
        <dbReference type="PROSITE-ProRule" id="PRU00302"/>
    </source>
</evidence>
<dbReference type="InterPro" id="IPR006029">
    <property type="entry name" value="Neurotrans-gated_channel_TM"/>
</dbReference>
<feature type="region of interest" description="Disordered" evidence="19">
    <location>
        <begin position="1"/>
        <end position="24"/>
    </location>
</feature>
<evidence type="ECO:0000259" key="20">
    <source>
        <dbReference type="PROSITE" id="PS50923"/>
    </source>
</evidence>
<dbReference type="Proteomes" id="UP000677054">
    <property type="component" value="Unassembled WGS sequence"/>
</dbReference>
<sequence length="1096" mass="122396">MLELHEGNSESAVQKSPDTDPRLRENDEKRLLDYLMRGYDRDVRPVRNASRPIQIKLGITLTQIFDMDEKNQVLTTNVWLDQEWEDELMTWDPADFNNLTQIRLPCEKIWLPDIVLYNNADDYTRGYYNSKAMIKHWGQVFWPPPTKFRSACPVDVTYFPFDDQNCTLKLGSWAYNGFEVNVTNRLAEVDLSNYIPNGEWELLQGFMTRNEIYYSCCREPFPDVTITLVIRRKTLYYMYNVVLPCIMMSVLTLLVFCLPPDSGEKIALGVTVLLAFSVFMLAIAEKMPETSESVPLIGHETLMRLSGIYLTAVMAITSISVLMTVIVLNLHYRGPSKTQLPHWLRRILVREEDRQQEYYQPQPQQQAPANASANKHTVAPERPHQPPSSTAPTSALYHNMLGREGCACGQECLVLRRRHQFNDMYLPPPPPPPHSASHDSLHGLIEPCSGSGLRPRTNPDGAAAVSSACIHASRVSSSARPPDNLEKMVQLLLKKYEEEDERKKIEKEWRLAAAMLDRIFFWIFLTLTIASSSTFLVILPIMKRWALPVRLEKRFPDIKNHCANYCPMLAKCFGLVQAESKQFVEFADGIRGGSALSASSLKAVQVKAANPWEGQAKCEETLGSQARFPYPGRGRPGRRQASSPRTTGRIWATSSQSDLHDKTILRSILRDAWEIPEGDWLFSEPDNFMKNKELCLSVVNKKLVDVVCHRIMRPVCDLNATQECGSPPSVNGTNLIIEYPNGTSAKGATVSYKPAAGITFASGKKAIEAKRLGSIGWSTNHVSYPMKTGTRIPKAHSQTSPVSSAISILDFDCSSGVSDAKHHSVPLHSVQFPHANATLSDPTRFAGSQATYACEPGSQFNNIQLVEAALECLDSGEWSSLPDFECTFYQCPDAPANPLANQIREWTETSKEVGSEAKYRCNPGFALDATVGNSPVASQVCLPDGKCTLRKFRAFGEVWEALSKGCDVITGCTAEPDPFPTGGNRDWTPGKLFGIGDFTSYKCPEFHRFQTNGNLVGELKKSCLSSGDWENLTEECVPPRHAVFLSDLGLGERNRTCLVDGNWETMDEGDLVCNSSRCDSDPPPAPYPSVRDWDGP</sequence>
<evidence type="ECO:0000256" key="12">
    <source>
        <dbReference type="ARBA" id="ARBA00023180"/>
    </source>
</evidence>
<keyword evidence="12" id="KW-0325">Glycoprotein</keyword>
<dbReference type="PANTHER" id="PTHR18945">
    <property type="entry name" value="NEUROTRANSMITTER GATED ION CHANNEL"/>
    <property type="match status" value="1"/>
</dbReference>
<evidence type="ECO:0000313" key="21">
    <source>
        <dbReference type="EMBL" id="CAD7243795.1"/>
    </source>
</evidence>
<keyword evidence="15 18" id="KW-0407">Ion channel</keyword>
<evidence type="ECO:0000256" key="2">
    <source>
        <dbReference type="ARBA" id="ARBA00009237"/>
    </source>
</evidence>
<dbReference type="EMBL" id="CAJPEV010000500">
    <property type="protein sequence ID" value="CAG0885889.1"/>
    <property type="molecule type" value="Genomic_DNA"/>
</dbReference>
<proteinExistence type="inferred from homology"/>
<dbReference type="GO" id="GO:0045211">
    <property type="term" value="C:postsynaptic membrane"/>
    <property type="evidence" value="ECO:0007669"/>
    <property type="project" value="UniProtKB-SubCell"/>
</dbReference>
<dbReference type="InterPro" id="IPR006201">
    <property type="entry name" value="Neur_channel"/>
</dbReference>
<feature type="transmembrane region" description="Helical" evidence="18">
    <location>
        <begin position="266"/>
        <end position="284"/>
    </location>
</feature>
<feature type="region of interest" description="Disordered" evidence="19">
    <location>
        <begin position="629"/>
        <end position="649"/>
    </location>
</feature>
<dbReference type="NCBIfam" id="TIGR00860">
    <property type="entry name" value="LIC"/>
    <property type="match status" value="1"/>
</dbReference>
<dbReference type="PRINTS" id="PR00252">
    <property type="entry name" value="NRIONCHANNEL"/>
</dbReference>
<dbReference type="EMBL" id="LR900017">
    <property type="protein sequence ID" value="CAD7243795.1"/>
    <property type="molecule type" value="Genomic_DNA"/>
</dbReference>
<dbReference type="Gene3D" id="2.70.170.10">
    <property type="entry name" value="Neurotransmitter-gated ion-channel ligand-binding domain"/>
    <property type="match status" value="1"/>
</dbReference>
<dbReference type="GO" id="GO:0022848">
    <property type="term" value="F:acetylcholine-gated monoatomic cation-selective channel activity"/>
    <property type="evidence" value="ECO:0007669"/>
    <property type="project" value="InterPro"/>
</dbReference>
<evidence type="ECO:0000256" key="14">
    <source>
        <dbReference type="ARBA" id="ARBA00023286"/>
    </source>
</evidence>